<sequence>MIATDPIWYVAYGSNLLADRFESYILGCGDDAVWGGHRGSADATLPAGDRQVVVPHPVYFGGHSRRWDGACCICPVEPLGDDRLPVVGRAWLVTWGQMVDIVAQENGLPTSAATLPDLVPEPGAAVRVLDGVIDLLLGMDDIDGRPACTLASSNLPPAASPSPSYRRVLAAGMAEMGLAPEVAERHLVDLDRTR</sequence>
<gene>
    <name evidence="1" type="ORF">METZ01_LOCUS8391</name>
</gene>
<dbReference type="Gene3D" id="3.10.490.10">
    <property type="entry name" value="Gamma-glutamyl cyclotransferase-like"/>
    <property type="match status" value="1"/>
</dbReference>
<dbReference type="AlphaFoldDB" id="A0A381NLZ5"/>
<dbReference type="EMBL" id="UINC01000446">
    <property type="protein sequence ID" value="SUZ55537.1"/>
    <property type="molecule type" value="Genomic_DNA"/>
</dbReference>
<proteinExistence type="predicted"/>
<evidence type="ECO:0008006" key="2">
    <source>
        <dbReference type="Google" id="ProtNLM"/>
    </source>
</evidence>
<protein>
    <recommendedName>
        <fullName evidence="2">Gamma-glutamylcyclotransferase AIG2-like domain-containing protein</fullName>
    </recommendedName>
</protein>
<name>A0A381NLZ5_9ZZZZ</name>
<accession>A0A381NLZ5</accession>
<evidence type="ECO:0000313" key="1">
    <source>
        <dbReference type="EMBL" id="SUZ55537.1"/>
    </source>
</evidence>
<organism evidence="1">
    <name type="scientific">marine metagenome</name>
    <dbReference type="NCBI Taxonomy" id="408172"/>
    <lineage>
        <taxon>unclassified sequences</taxon>
        <taxon>metagenomes</taxon>
        <taxon>ecological metagenomes</taxon>
    </lineage>
</organism>
<reference evidence="1" key="1">
    <citation type="submission" date="2018-05" db="EMBL/GenBank/DDBJ databases">
        <authorList>
            <person name="Lanie J.A."/>
            <person name="Ng W.-L."/>
            <person name="Kazmierczak K.M."/>
            <person name="Andrzejewski T.M."/>
            <person name="Davidsen T.M."/>
            <person name="Wayne K.J."/>
            <person name="Tettelin H."/>
            <person name="Glass J.I."/>
            <person name="Rusch D."/>
            <person name="Podicherti R."/>
            <person name="Tsui H.-C.T."/>
            <person name="Winkler M.E."/>
        </authorList>
    </citation>
    <scope>NUCLEOTIDE SEQUENCE</scope>
</reference>